<dbReference type="GO" id="GO:0030246">
    <property type="term" value="F:carbohydrate binding"/>
    <property type="evidence" value="ECO:0007669"/>
    <property type="project" value="UniProtKB-KW"/>
</dbReference>
<dbReference type="PROSITE" id="PS50026">
    <property type="entry name" value="EGF_3"/>
    <property type="match status" value="1"/>
</dbReference>
<dbReference type="AlphaFoldDB" id="A0A6P5S6A9"/>
<evidence type="ECO:0000256" key="19">
    <source>
        <dbReference type="PIRNR" id="PIRNR000641"/>
    </source>
</evidence>
<name>A0A6P5S6A9_PRUAV</name>
<dbReference type="PROSITE" id="PS50948">
    <property type="entry name" value="PAN"/>
    <property type="match status" value="1"/>
</dbReference>
<keyword evidence="10 19" id="KW-0418">Kinase</keyword>
<dbReference type="InterPro" id="IPR001245">
    <property type="entry name" value="Ser-Thr/Tyr_kinase_cat_dom"/>
</dbReference>
<keyword evidence="8" id="KW-0430">Lectin</keyword>
<evidence type="ECO:0000256" key="11">
    <source>
        <dbReference type="ARBA" id="ARBA00022840"/>
    </source>
</evidence>
<evidence type="ECO:0000259" key="24">
    <source>
        <dbReference type="PROSITE" id="PS50026"/>
    </source>
</evidence>
<dbReference type="InterPro" id="IPR024171">
    <property type="entry name" value="SRK-like_kinase"/>
</dbReference>
<evidence type="ECO:0000256" key="12">
    <source>
        <dbReference type="ARBA" id="ARBA00022989"/>
    </source>
</evidence>
<evidence type="ECO:0000256" key="3">
    <source>
        <dbReference type="ARBA" id="ARBA00022527"/>
    </source>
</evidence>
<keyword evidence="7 22" id="KW-0732">Signal</keyword>
<dbReference type="SMART" id="SM00220">
    <property type="entry name" value="S_TKc"/>
    <property type="match status" value="1"/>
</dbReference>
<evidence type="ECO:0000256" key="20">
    <source>
        <dbReference type="PROSITE-ProRule" id="PRU00076"/>
    </source>
</evidence>
<evidence type="ECO:0000256" key="1">
    <source>
        <dbReference type="ARBA" id="ARBA00004251"/>
    </source>
</evidence>
<dbReference type="SMART" id="SM00473">
    <property type="entry name" value="PAN_AP"/>
    <property type="match status" value="1"/>
</dbReference>
<evidence type="ECO:0000259" key="25">
    <source>
        <dbReference type="PROSITE" id="PS50927"/>
    </source>
</evidence>
<feature type="domain" description="Apple" evidence="26">
    <location>
        <begin position="351"/>
        <end position="431"/>
    </location>
</feature>
<keyword evidence="15" id="KW-0675">Receptor</keyword>
<keyword evidence="11 19" id="KW-0067">ATP-binding</keyword>
<dbReference type="InterPro" id="IPR000742">
    <property type="entry name" value="EGF"/>
</dbReference>
<dbReference type="InterPro" id="IPR000719">
    <property type="entry name" value="Prot_kinase_dom"/>
</dbReference>
<dbReference type="InterPro" id="IPR001480">
    <property type="entry name" value="Bulb-type_lectin_dom"/>
</dbReference>
<reference evidence="28" key="1">
    <citation type="submission" date="2025-08" db="UniProtKB">
        <authorList>
            <consortium name="RefSeq"/>
        </authorList>
    </citation>
    <scope>IDENTIFICATION</scope>
</reference>
<evidence type="ECO:0000256" key="5">
    <source>
        <dbReference type="ARBA" id="ARBA00022679"/>
    </source>
</evidence>
<dbReference type="EC" id="2.7.11.1" evidence="19"/>
<evidence type="ECO:0000313" key="28">
    <source>
        <dbReference type="RefSeq" id="XP_021809318.1"/>
    </source>
</evidence>
<evidence type="ECO:0000256" key="16">
    <source>
        <dbReference type="ARBA" id="ARBA00023180"/>
    </source>
</evidence>
<dbReference type="FunFam" id="3.30.200.20:FF:000330">
    <property type="entry name" value="G-type lectin S-receptor-like serine/threonine-protein kinase At4g03230"/>
    <property type="match status" value="1"/>
</dbReference>
<dbReference type="PANTHER" id="PTHR27002:SF981">
    <property type="entry name" value="NON-SPECIFIC SERINE_THREONINE PROTEIN KINASE"/>
    <property type="match status" value="1"/>
</dbReference>
<evidence type="ECO:0000256" key="13">
    <source>
        <dbReference type="ARBA" id="ARBA00023136"/>
    </source>
</evidence>
<evidence type="ECO:0000256" key="21">
    <source>
        <dbReference type="SAM" id="Phobius"/>
    </source>
</evidence>
<dbReference type="SMART" id="SM00108">
    <property type="entry name" value="B_lectin"/>
    <property type="match status" value="1"/>
</dbReference>
<evidence type="ECO:0000256" key="22">
    <source>
        <dbReference type="SAM" id="SignalP"/>
    </source>
</evidence>
<dbReference type="PIRSF" id="PIRSF000641">
    <property type="entry name" value="SRK"/>
    <property type="match status" value="1"/>
</dbReference>
<evidence type="ECO:0000256" key="8">
    <source>
        <dbReference type="ARBA" id="ARBA00022734"/>
    </source>
</evidence>
<comment type="similarity">
    <text evidence="19">Belongs to the protein kinase superfamily. Ser/Thr protein kinase family.</text>
</comment>
<keyword evidence="4 20" id="KW-0245">EGF-like domain</keyword>
<proteinExistence type="inferred from homology"/>
<dbReference type="FunFam" id="1.10.510.10:FF:000467">
    <property type="entry name" value="Liguleless narrow1"/>
    <property type="match status" value="1"/>
</dbReference>
<keyword evidence="14" id="KW-1015">Disulfide bond</keyword>
<evidence type="ECO:0000256" key="4">
    <source>
        <dbReference type="ARBA" id="ARBA00022536"/>
    </source>
</evidence>
<keyword evidence="12 21" id="KW-1133">Transmembrane helix</keyword>
<evidence type="ECO:0000256" key="6">
    <source>
        <dbReference type="ARBA" id="ARBA00022692"/>
    </source>
</evidence>
<dbReference type="FunFam" id="2.90.10.10:FF:000005">
    <property type="entry name" value="G-type lectin S-receptor-like serine/threonine-protein kinase"/>
    <property type="match status" value="1"/>
</dbReference>
<dbReference type="SUPFAM" id="SSF51110">
    <property type="entry name" value="alpha-D-mannose-specific plant lectins"/>
    <property type="match status" value="1"/>
</dbReference>
<dbReference type="InterPro" id="IPR011009">
    <property type="entry name" value="Kinase-like_dom_sf"/>
</dbReference>
<dbReference type="InterPro" id="IPR008271">
    <property type="entry name" value="Ser/Thr_kinase_AS"/>
</dbReference>
<keyword evidence="27" id="KW-1185">Reference proteome</keyword>
<evidence type="ECO:0000256" key="7">
    <source>
        <dbReference type="ARBA" id="ARBA00022729"/>
    </source>
</evidence>
<feature type="transmembrane region" description="Helical" evidence="21">
    <location>
        <begin position="450"/>
        <end position="473"/>
    </location>
</feature>
<dbReference type="Gene3D" id="1.10.510.10">
    <property type="entry name" value="Transferase(Phosphotransferase) domain 1"/>
    <property type="match status" value="1"/>
</dbReference>
<dbReference type="RefSeq" id="XP_021809318.1">
    <property type="nucleotide sequence ID" value="XM_021953626.1"/>
</dbReference>
<organism evidence="27 28">
    <name type="scientific">Prunus avium</name>
    <name type="common">Cherry</name>
    <name type="synonym">Cerasus avium</name>
    <dbReference type="NCBI Taxonomy" id="42229"/>
    <lineage>
        <taxon>Eukaryota</taxon>
        <taxon>Viridiplantae</taxon>
        <taxon>Streptophyta</taxon>
        <taxon>Embryophyta</taxon>
        <taxon>Tracheophyta</taxon>
        <taxon>Spermatophyta</taxon>
        <taxon>Magnoliopsida</taxon>
        <taxon>eudicotyledons</taxon>
        <taxon>Gunneridae</taxon>
        <taxon>Pentapetalae</taxon>
        <taxon>rosids</taxon>
        <taxon>fabids</taxon>
        <taxon>Rosales</taxon>
        <taxon>Rosaceae</taxon>
        <taxon>Amygdaloideae</taxon>
        <taxon>Amygdaleae</taxon>
        <taxon>Prunus</taxon>
    </lineage>
</organism>
<feature type="signal peptide" evidence="22">
    <location>
        <begin position="1"/>
        <end position="26"/>
    </location>
</feature>
<evidence type="ECO:0000259" key="26">
    <source>
        <dbReference type="PROSITE" id="PS50948"/>
    </source>
</evidence>
<feature type="chain" id="PRO_5027922153" description="Receptor-like serine/threonine-protein kinase" evidence="22">
    <location>
        <begin position="27"/>
        <end position="824"/>
    </location>
</feature>
<keyword evidence="2" id="KW-1003">Cell membrane</keyword>
<dbReference type="Proteomes" id="UP000515124">
    <property type="component" value="Unplaced"/>
</dbReference>
<dbReference type="GO" id="GO:0005886">
    <property type="term" value="C:plasma membrane"/>
    <property type="evidence" value="ECO:0007669"/>
    <property type="project" value="UniProtKB-SubCell"/>
</dbReference>
<dbReference type="PROSITE" id="PS00108">
    <property type="entry name" value="PROTEIN_KINASE_ST"/>
    <property type="match status" value="1"/>
</dbReference>
<evidence type="ECO:0000256" key="17">
    <source>
        <dbReference type="ARBA" id="ARBA00047899"/>
    </source>
</evidence>
<dbReference type="CDD" id="cd01098">
    <property type="entry name" value="PAN_AP_plant"/>
    <property type="match status" value="1"/>
</dbReference>
<dbReference type="Gene3D" id="3.30.200.20">
    <property type="entry name" value="Phosphorylase Kinase, domain 1"/>
    <property type="match status" value="1"/>
</dbReference>
<evidence type="ECO:0000256" key="14">
    <source>
        <dbReference type="ARBA" id="ARBA00023157"/>
    </source>
</evidence>
<dbReference type="Gene3D" id="2.90.10.10">
    <property type="entry name" value="Bulb-type lectin domain"/>
    <property type="match status" value="1"/>
</dbReference>
<dbReference type="CDD" id="cd00028">
    <property type="entry name" value="B_lectin"/>
    <property type="match status" value="1"/>
</dbReference>
<gene>
    <name evidence="28" type="primary">LOC110752870</name>
</gene>
<feature type="domain" description="Protein kinase" evidence="23">
    <location>
        <begin position="511"/>
        <end position="785"/>
    </location>
</feature>
<keyword evidence="13 21" id="KW-0472">Membrane</keyword>
<dbReference type="Pfam" id="PF00954">
    <property type="entry name" value="S_locus_glycop"/>
    <property type="match status" value="1"/>
</dbReference>
<dbReference type="Pfam" id="PF07714">
    <property type="entry name" value="PK_Tyr_Ser-Thr"/>
    <property type="match status" value="1"/>
</dbReference>
<dbReference type="InterPro" id="IPR000858">
    <property type="entry name" value="S_locus_glycoprot_dom"/>
</dbReference>
<dbReference type="SUPFAM" id="SSF56112">
    <property type="entry name" value="Protein kinase-like (PK-like)"/>
    <property type="match status" value="1"/>
</dbReference>
<comment type="subcellular location">
    <subcellularLocation>
        <location evidence="1">Cell membrane</location>
        <topology evidence="1">Single-pass type I membrane protein</topology>
    </subcellularLocation>
</comment>
<dbReference type="GO" id="GO:0048544">
    <property type="term" value="P:recognition of pollen"/>
    <property type="evidence" value="ECO:0007669"/>
    <property type="project" value="InterPro"/>
</dbReference>
<protein>
    <recommendedName>
        <fullName evidence="19">Receptor-like serine/threonine-protein kinase</fullName>
        <ecNumber evidence="19">2.7.11.1</ecNumber>
    </recommendedName>
</protein>
<comment type="caution">
    <text evidence="20">Lacks conserved residue(s) required for the propagation of feature annotation.</text>
</comment>
<dbReference type="CDD" id="cd14066">
    <property type="entry name" value="STKc_IRAK"/>
    <property type="match status" value="1"/>
</dbReference>
<comment type="catalytic activity">
    <reaction evidence="17 19">
        <text>L-threonyl-[protein] + ATP = O-phospho-L-threonyl-[protein] + ADP + H(+)</text>
        <dbReference type="Rhea" id="RHEA:46608"/>
        <dbReference type="Rhea" id="RHEA-COMP:11060"/>
        <dbReference type="Rhea" id="RHEA-COMP:11605"/>
        <dbReference type="ChEBI" id="CHEBI:15378"/>
        <dbReference type="ChEBI" id="CHEBI:30013"/>
        <dbReference type="ChEBI" id="CHEBI:30616"/>
        <dbReference type="ChEBI" id="CHEBI:61977"/>
        <dbReference type="ChEBI" id="CHEBI:456216"/>
        <dbReference type="EC" id="2.7.11.1"/>
    </reaction>
</comment>
<dbReference type="PROSITE" id="PS50927">
    <property type="entry name" value="BULB_LECTIN"/>
    <property type="match status" value="1"/>
</dbReference>
<evidence type="ECO:0000256" key="10">
    <source>
        <dbReference type="ARBA" id="ARBA00022777"/>
    </source>
</evidence>
<dbReference type="Pfam" id="PF01453">
    <property type="entry name" value="B_lectin"/>
    <property type="match status" value="1"/>
</dbReference>
<dbReference type="Pfam" id="PF08276">
    <property type="entry name" value="PAN_2"/>
    <property type="match status" value="1"/>
</dbReference>
<keyword evidence="9 19" id="KW-0547">Nucleotide-binding</keyword>
<evidence type="ECO:0000256" key="2">
    <source>
        <dbReference type="ARBA" id="ARBA00022475"/>
    </source>
</evidence>
<keyword evidence="3 19" id="KW-0723">Serine/threonine-protein kinase</keyword>
<evidence type="ECO:0000256" key="9">
    <source>
        <dbReference type="ARBA" id="ARBA00022741"/>
    </source>
</evidence>
<evidence type="ECO:0000256" key="15">
    <source>
        <dbReference type="ARBA" id="ARBA00023170"/>
    </source>
</evidence>
<sequence length="824" mass="92812">MFMKCTKGLAITALVQFVLLIQCCNSIDSITTDQAIRDGEVLVSNGEVFELGFFRPGKSTNHYVGIWYKKDVEKTVVWVANRDNPINDTSGVLSIGAHGNLILYARNQTNIPVWSTKSNVSISSSSTPDPKYKAQLLDTGNLVLVEQDSQKVTWQSFDYPTDTILPHMKLGLDKRTGFSWFLTSWKSEDDPGTGNYTYAIDPNGAPQIILYSGNVRYWRTGNWNGIRWWWGDTPVVLDTKIFNASYVNNQDEIIVTWGVLNSSISTRIVAAHLGSIEQFNWYEQDLRWNNIWSGPRDRCDIYGRCGAFGYCDSESLRVFECKCLPGFQPKLPDEWNMRNASSGCVRKLEACRNGEGFVKLEKVKIPDTSWAQIDRNLSWKVCEQQCLRNCSCSAYAINSNENMIGCMAWYGNLVDTRDSADGGQDLYIRVDAVELAEYTKKSKGFLAKKGMVPILVVSIAVVFFFICFGCWFAKRKRKEYPRETKNDDSRRTHQDLTIFDLNSIVAATNNFSIANKLGEGGFGPVYKGLLANGQEVAVKRLSKNSGQGLEQFKNEVMLIAKLQHRNLVRLFGCCIDAEEKMLIYECLANKSLDFFIFDKSRSSLLDWKKRFEIVLGIARGVLYLHQDSRLKIIHRDLKASNVLLDSTMNPKISDFGMAKMFGEDQIQANTNRVVGTYGYMSPEYAMEGRYSEKSDVFSFGVLLLEIISGKRNTSYDPSPNLIGQIWDMWTEEQALGMVDPSLGESYPAHEVSRCIQIGLLCVQESASDRPTMLEVIFMLGNETTLPYPKKPAFILQSSSKLNSAASKGSTPSLNDVTMTVLKAR</sequence>
<dbReference type="InterPro" id="IPR036426">
    <property type="entry name" value="Bulb-type_lectin_dom_sf"/>
</dbReference>
<feature type="domain" description="Bulb-type lectin" evidence="25">
    <location>
        <begin position="27"/>
        <end position="157"/>
    </location>
</feature>
<keyword evidence="5 19" id="KW-0808">Transferase</keyword>
<dbReference type="GO" id="GO:0004674">
    <property type="term" value="F:protein serine/threonine kinase activity"/>
    <property type="evidence" value="ECO:0007669"/>
    <property type="project" value="UniProtKB-KW"/>
</dbReference>
<keyword evidence="6 21" id="KW-0812">Transmembrane</keyword>
<dbReference type="PROSITE" id="PS50011">
    <property type="entry name" value="PROTEIN_KINASE_DOM"/>
    <property type="match status" value="1"/>
</dbReference>
<dbReference type="GeneID" id="110752870"/>
<dbReference type="PANTHER" id="PTHR27002">
    <property type="entry name" value="RECEPTOR-LIKE SERINE/THREONINE-PROTEIN KINASE SD1-8"/>
    <property type="match status" value="1"/>
</dbReference>
<feature type="domain" description="EGF-like" evidence="24">
    <location>
        <begin position="295"/>
        <end position="333"/>
    </location>
</feature>
<keyword evidence="16" id="KW-0325">Glycoprotein</keyword>
<evidence type="ECO:0000259" key="23">
    <source>
        <dbReference type="PROSITE" id="PS50011"/>
    </source>
</evidence>
<dbReference type="InterPro" id="IPR003609">
    <property type="entry name" value="Pan_app"/>
</dbReference>
<evidence type="ECO:0000313" key="27">
    <source>
        <dbReference type="Proteomes" id="UP000515124"/>
    </source>
</evidence>
<evidence type="ECO:0000256" key="18">
    <source>
        <dbReference type="ARBA" id="ARBA00048679"/>
    </source>
</evidence>
<comment type="catalytic activity">
    <reaction evidence="18 19">
        <text>L-seryl-[protein] + ATP = O-phospho-L-seryl-[protein] + ADP + H(+)</text>
        <dbReference type="Rhea" id="RHEA:17989"/>
        <dbReference type="Rhea" id="RHEA-COMP:9863"/>
        <dbReference type="Rhea" id="RHEA-COMP:11604"/>
        <dbReference type="ChEBI" id="CHEBI:15378"/>
        <dbReference type="ChEBI" id="CHEBI:29999"/>
        <dbReference type="ChEBI" id="CHEBI:30616"/>
        <dbReference type="ChEBI" id="CHEBI:83421"/>
        <dbReference type="ChEBI" id="CHEBI:456216"/>
        <dbReference type="EC" id="2.7.11.1"/>
    </reaction>
</comment>
<accession>A0A6P5S6A9</accession>
<dbReference type="GO" id="GO:0005524">
    <property type="term" value="F:ATP binding"/>
    <property type="evidence" value="ECO:0007669"/>
    <property type="project" value="UniProtKB-KW"/>
</dbReference>